<evidence type="ECO:0000259" key="1">
    <source>
        <dbReference type="Pfam" id="PF24722"/>
    </source>
</evidence>
<organism evidence="2 3">
    <name type="scientific">Paenibacillus albus</name>
    <dbReference type="NCBI Taxonomy" id="2495582"/>
    <lineage>
        <taxon>Bacteria</taxon>
        <taxon>Bacillati</taxon>
        <taxon>Bacillota</taxon>
        <taxon>Bacilli</taxon>
        <taxon>Bacillales</taxon>
        <taxon>Paenibacillaceae</taxon>
        <taxon>Paenibacillus</taxon>
    </lineage>
</organism>
<keyword evidence="3" id="KW-1185">Reference proteome</keyword>
<dbReference type="EMBL" id="CP034437">
    <property type="protein sequence ID" value="AZN43628.1"/>
    <property type="molecule type" value="Genomic_DNA"/>
</dbReference>
<accession>A0A3S9AD55</accession>
<dbReference type="Proteomes" id="UP000272528">
    <property type="component" value="Chromosome"/>
</dbReference>
<sequence length="121" mass="14410">MELLLQACPSYRNKWNEYVQENYKSGDEQLLYIDLADFATYFVDLYKQNKLSEFPAVFDVIELLHRSGDDFVREAASIGLLEDLQNRLLSNEINTNVFDQYLKKESLKWWNYLNDIWNGKI</sequence>
<evidence type="ECO:0000313" key="2">
    <source>
        <dbReference type="EMBL" id="AZN43628.1"/>
    </source>
</evidence>
<dbReference type="AlphaFoldDB" id="A0A3S9AD55"/>
<evidence type="ECO:0000313" key="3">
    <source>
        <dbReference type="Proteomes" id="UP000272528"/>
    </source>
</evidence>
<gene>
    <name evidence="2" type="ORF">EJC50_09820</name>
</gene>
<name>A0A3S9AD55_9BACL</name>
<protein>
    <recommendedName>
        <fullName evidence="1">DUF7674 domain-containing protein</fullName>
    </recommendedName>
</protein>
<dbReference type="KEGG" id="palb:EJC50_09820"/>
<dbReference type="Pfam" id="PF24722">
    <property type="entry name" value="DUF7674"/>
    <property type="match status" value="1"/>
</dbReference>
<feature type="domain" description="DUF7674" evidence="1">
    <location>
        <begin position="1"/>
        <end position="118"/>
    </location>
</feature>
<reference evidence="3" key="1">
    <citation type="submission" date="2018-12" db="EMBL/GenBank/DDBJ databases">
        <title>Genome sequence of Peanibacillus sp.</title>
        <authorList>
            <person name="Subramani G."/>
            <person name="Srinivasan S."/>
            <person name="Kim M.K."/>
        </authorList>
    </citation>
    <scope>NUCLEOTIDE SEQUENCE [LARGE SCALE GENOMIC DNA]</scope>
    <source>
        <strain evidence="3">18JY67-1</strain>
    </source>
</reference>
<dbReference type="OrthoDB" id="8115730at2"/>
<proteinExistence type="predicted"/>
<dbReference type="InterPro" id="IPR056091">
    <property type="entry name" value="DUF7674"/>
</dbReference>